<dbReference type="InterPro" id="IPR011009">
    <property type="entry name" value="Kinase-like_dom_sf"/>
</dbReference>
<dbReference type="PROSITE" id="PS50011">
    <property type="entry name" value="PROTEIN_KINASE_DOM"/>
    <property type="match status" value="1"/>
</dbReference>
<dbReference type="SUPFAM" id="SSF56112">
    <property type="entry name" value="Protein kinase-like (PK-like)"/>
    <property type="match status" value="1"/>
</dbReference>
<keyword evidence="4" id="KW-0418">Kinase</keyword>
<evidence type="ECO:0000256" key="7">
    <source>
        <dbReference type="SAM" id="Phobius"/>
    </source>
</evidence>
<evidence type="ECO:0000259" key="8">
    <source>
        <dbReference type="PROSITE" id="PS50011"/>
    </source>
</evidence>
<dbReference type="PROSITE" id="PS00108">
    <property type="entry name" value="PROTEIN_KINASE_ST"/>
    <property type="match status" value="1"/>
</dbReference>
<dbReference type="InterPro" id="IPR050660">
    <property type="entry name" value="NEK_Ser/Thr_kinase"/>
</dbReference>
<feature type="domain" description="Protein kinase" evidence="8">
    <location>
        <begin position="15"/>
        <end position="260"/>
    </location>
</feature>
<dbReference type="EC" id="2.7.11.1" evidence="1"/>
<feature type="repeat" description="WD" evidence="6">
    <location>
        <begin position="1054"/>
        <end position="1086"/>
    </location>
</feature>
<proteinExistence type="predicted"/>
<evidence type="ECO:0000256" key="6">
    <source>
        <dbReference type="PROSITE-ProRule" id="PRU00221"/>
    </source>
</evidence>
<keyword evidence="7" id="KW-1133">Transmembrane helix</keyword>
<dbReference type="Pfam" id="PF20703">
    <property type="entry name" value="nSTAND1"/>
    <property type="match status" value="1"/>
</dbReference>
<protein>
    <recommendedName>
        <fullName evidence="1">non-specific serine/threonine protein kinase</fullName>
        <ecNumber evidence="1">2.7.11.1</ecNumber>
    </recommendedName>
</protein>
<dbReference type="InterPro" id="IPR049052">
    <property type="entry name" value="nSTAND1"/>
</dbReference>
<evidence type="ECO:0000256" key="1">
    <source>
        <dbReference type="ARBA" id="ARBA00012513"/>
    </source>
</evidence>
<dbReference type="Gene3D" id="1.10.510.10">
    <property type="entry name" value="Transferase(Phosphotransferase) domain 1"/>
    <property type="match status" value="1"/>
</dbReference>
<dbReference type="InterPro" id="IPR001680">
    <property type="entry name" value="WD40_rpt"/>
</dbReference>
<dbReference type="InterPro" id="IPR011047">
    <property type="entry name" value="Quinoprotein_ADH-like_sf"/>
</dbReference>
<dbReference type="InterPro" id="IPR000719">
    <property type="entry name" value="Prot_kinase_dom"/>
</dbReference>
<accession>A0ABT1K9K7</accession>
<dbReference type="EMBL" id="JAMZEC010000001">
    <property type="protein sequence ID" value="MCP2349654.1"/>
    <property type="molecule type" value="Genomic_DNA"/>
</dbReference>
<dbReference type="RefSeq" id="WP_253774390.1">
    <property type="nucleotide sequence ID" value="NZ_BAAAVE010000021.1"/>
</dbReference>
<reference evidence="9 10" key="1">
    <citation type="submission" date="2022-06" db="EMBL/GenBank/DDBJ databases">
        <title>Sequencing the genomes of 1000 actinobacteria strains.</title>
        <authorList>
            <person name="Klenk H.-P."/>
        </authorList>
    </citation>
    <scope>NUCLEOTIDE SEQUENCE [LARGE SCALE GENOMIC DNA]</scope>
    <source>
        <strain evidence="9 10">DSM 44170</strain>
    </source>
</reference>
<dbReference type="Proteomes" id="UP001320766">
    <property type="component" value="Unassembled WGS sequence"/>
</dbReference>
<dbReference type="PANTHER" id="PTHR43671:SF13">
    <property type="entry name" value="SERINE_THREONINE-PROTEIN KINASE NEK2"/>
    <property type="match status" value="1"/>
</dbReference>
<evidence type="ECO:0000256" key="3">
    <source>
        <dbReference type="ARBA" id="ARBA00022741"/>
    </source>
</evidence>
<sequence>METLSAGDPQQVGPYWLAGRLGSGGQGIVYEAYDPEGHRVALKMLHPAGNGMAGRLAKEATAARRVASFCTAKVLAADLDGSRPYIVSEYVPGPSLRDAVTEGRRFTGDDLHRLAAAVATALTAIHDAGVIHRDLKPDNVLLGPDGPRVIDFGIARTLDMSLTRTGEVAGTPSYLAPEVFAGQRAGAPADVFAWGATMVFAATGQDPFHADNLGGVMHRVLSHHPDLGALPPALAPLVGAALRKDPAGRPAARDLLLALVSGDPSDIGGLLAEGSRAAGGVAVPGRADPALGTIAEDAYGSLGPEERDLAAEVFLRLVAIGEDGRETGRAASHDELFEGRPEHEAEAVRRVLRAFSYVVSTDGHTVELSQPALLRAWPRLRMWVDADRDGLAVLGEINRAARHWAEHGRRHADLLQGSRLEQALRWAATSRRHVTLTPRERDYLQAGTELTRRRTRRRRLTTVALAGMLAVALAAGGVAVWQGRQTARQRDIAVAKQAAAEADRLRTTDPVAAMRLSVAAWRLSPQPEARSSLMSSLQQQETAVFRDPPVQGIAYRALSRDGRTLVSVSKQGVNVYDVRTGRRTGGWKELDLDGEIVFPPVLSPSGRLMAQSTPKELGVWDLTTGRRVYTEKLEEASGGGYFPRFGEHETTILVSYFEGLSHLVDLKTGRRFGGPVDRPDTSEAGPDDLLVDPAGRRMLVTGERLDAVSLPGWKRERPSYSACRTEWSVVAFSTDGRTLACARDAITLVDAATGRVRAKDEDWTCDLCDQPAPQMRLDDRHVLVFARRDVQVWRIADHRQVLDYRAEGDLDDVRLDPDGRTLRYLMDDVVVSVDLTARVPSTRLSKDGEIRFSPTGRWATVAGYEATRLRLMDLRTHRRLATFAKGSENSVVPGFDEPRERMVLAETGGKVQLIDLRTMRQVWAVRAPEPNIPEQVEFTADGGKVVVSMGPAGQAEDYRVMVYDAATGRTLHDFATVVRGGPLTKDGNDLVTGSGTFLDLTTGRPVGSGFDLSAAGFSPALSSRGVIAIAQDEDGRIALWQIGPRGPVPIRPALPRAAGSVSLLAFSPDGGTLATMTNSGKVQLWDPAGKRRLGGSFDLHIMQEPEALTFSADGRTLYAAVDGTVHQVPVDPEQVAAAVCRRAGGALPEADWAAHLPDVPYRKTC</sequence>
<evidence type="ECO:0000313" key="10">
    <source>
        <dbReference type="Proteomes" id="UP001320766"/>
    </source>
</evidence>
<keyword evidence="5" id="KW-0067">ATP-binding</keyword>
<dbReference type="Pfam" id="PF00069">
    <property type="entry name" value="Pkinase"/>
    <property type="match status" value="1"/>
</dbReference>
<dbReference type="Gene3D" id="2.130.10.10">
    <property type="entry name" value="YVTN repeat-like/Quinoprotein amine dehydrogenase"/>
    <property type="match status" value="3"/>
</dbReference>
<evidence type="ECO:0000256" key="2">
    <source>
        <dbReference type="ARBA" id="ARBA00022679"/>
    </source>
</evidence>
<keyword evidence="10" id="KW-1185">Reference proteome</keyword>
<dbReference type="Gene3D" id="3.30.200.20">
    <property type="entry name" value="Phosphorylase Kinase, domain 1"/>
    <property type="match status" value="1"/>
</dbReference>
<dbReference type="SMART" id="SM00220">
    <property type="entry name" value="S_TKc"/>
    <property type="match status" value="1"/>
</dbReference>
<keyword evidence="3" id="KW-0547">Nucleotide-binding</keyword>
<name>A0ABT1K9K7_9ACTN</name>
<dbReference type="CDD" id="cd14014">
    <property type="entry name" value="STKc_PknB_like"/>
    <property type="match status" value="1"/>
</dbReference>
<evidence type="ECO:0000313" key="9">
    <source>
        <dbReference type="EMBL" id="MCP2349654.1"/>
    </source>
</evidence>
<organism evidence="9 10">
    <name type="scientific">Nonomuraea roseoviolacea subsp. carminata</name>
    <dbReference type="NCBI Taxonomy" id="160689"/>
    <lineage>
        <taxon>Bacteria</taxon>
        <taxon>Bacillati</taxon>
        <taxon>Actinomycetota</taxon>
        <taxon>Actinomycetes</taxon>
        <taxon>Streptosporangiales</taxon>
        <taxon>Streptosporangiaceae</taxon>
        <taxon>Nonomuraea</taxon>
    </lineage>
</organism>
<dbReference type="SUPFAM" id="SSF82171">
    <property type="entry name" value="DPP6 N-terminal domain-like"/>
    <property type="match status" value="1"/>
</dbReference>
<keyword evidence="6" id="KW-0853">WD repeat</keyword>
<evidence type="ECO:0000256" key="4">
    <source>
        <dbReference type="ARBA" id="ARBA00022777"/>
    </source>
</evidence>
<dbReference type="InterPro" id="IPR015943">
    <property type="entry name" value="WD40/YVTN_repeat-like_dom_sf"/>
</dbReference>
<dbReference type="InterPro" id="IPR008271">
    <property type="entry name" value="Ser/Thr_kinase_AS"/>
</dbReference>
<keyword evidence="7" id="KW-0472">Membrane</keyword>
<dbReference type="SUPFAM" id="SSF50998">
    <property type="entry name" value="Quinoprotein alcohol dehydrogenase-like"/>
    <property type="match status" value="1"/>
</dbReference>
<gene>
    <name evidence="9" type="ORF">HD595_005776</name>
</gene>
<dbReference type="PROSITE" id="PS50082">
    <property type="entry name" value="WD_REPEATS_2"/>
    <property type="match status" value="1"/>
</dbReference>
<keyword evidence="7" id="KW-0812">Transmembrane</keyword>
<evidence type="ECO:0000256" key="5">
    <source>
        <dbReference type="ARBA" id="ARBA00022840"/>
    </source>
</evidence>
<dbReference type="PANTHER" id="PTHR43671">
    <property type="entry name" value="SERINE/THREONINE-PROTEIN KINASE NEK"/>
    <property type="match status" value="1"/>
</dbReference>
<feature type="transmembrane region" description="Helical" evidence="7">
    <location>
        <begin position="460"/>
        <end position="481"/>
    </location>
</feature>
<keyword evidence="2" id="KW-0808">Transferase</keyword>
<comment type="caution">
    <text evidence="9">The sequence shown here is derived from an EMBL/GenBank/DDBJ whole genome shotgun (WGS) entry which is preliminary data.</text>
</comment>